<dbReference type="EMBL" id="JAWDGP010002565">
    <property type="protein sequence ID" value="KAK3781958.1"/>
    <property type="molecule type" value="Genomic_DNA"/>
</dbReference>
<dbReference type="Proteomes" id="UP001283361">
    <property type="component" value="Unassembled WGS sequence"/>
</dbReference>
<gene>
    <name evidence="1" type="ORF">RRG08_051257</name>
</gene>
<comment type="caution">
    <text evidence="1">The sequence shown here is derived from an EMBL/GenBank/DDBJ whole genome shotgun (WGS) entry which is preliminary data.</text>
</comment>
<keyword evidence="2" id="KW-1185">Reference proteome</keyword>
<organism evidence="1 2">
    <name type="scientific">Elysia crispata</name>
    <name type="common">lettuce slug</name>
    <dbReference type="NCBI Taxonomy" id="231223"/>
    <lineage>
        <taxon>Eukaryota</taxon>
        <taxon>Metazoa</taxon>
        <taxon>Spiralia</taxon>
        <taxon>Lophotrochozoa</taxon>
        <taxon>Mollusca</taxon>
        <taxon>Gastropoda</taxon>
        <taxon>Heterobranchia</taxon>
        <taxon>Euthyneura</taxon>
        <taxon>Panpulmonata</taxon>
        <taxon>Sacoglossa</taxon>
        <taxon>Placobranchoidea</taxon>
        <taxon>Plakobranchidae</taxon>
        <taxon>Elysia</taxon>
    </lineage>
</organism>
<evidence type="ECO:0000313" key="2">
    <source>
        <dbReference type="Proteomes" id="UP001283361"/>
    </source>
</evidence>
<proteinExistence type="predicted"/>
<protein>
    <submittedName>
        <fullName evidence="1">Uncharacterized protein</fullName>
    </submittedName>
</protein>
<sequence length="73" mass="7821">MARGLAPDGIHVVSKQTAANAAERRSRQSRAERISLTVSHKLNELSADVNACLGIIYPLQTKTPAMFGIDGSE</sequence>
<name>A0AAE1A622_9GAST</name>
<dbReference type="AlphaFoldDB" id="A0AAE1A622"/>
<accession>A0AAE1A622</accession>
<reference evidence="1" key="1">
    <citation type="journal article" date="2023" name="G3 (Bethesda)">
        <title>A reference genome for the long-term kleptoplast-retaining sea slug Elysia crispata morphotype clarki.</title>
        <authorList>
            <person name="Eastman K.E."/>
            <person name="Pendleton A.L."/>
            <person name="Shaikh M.A."/>
            <person name="Suttiyut T."/>
            <person name="Ogas R."/>
            <person name="Tomko P."/>
            <person name="Gavelis G."/>
            <person name="Widhalm J.R."/>
            <person name="Wisecaver J.H."/>
        </authorList>
    </citation>
    <scope>NUCLEOTIDE SEQUENCE</scope>
    <source>
        <strain evidence="1">ECLA1</strain>
    </source>
</reference>
<evidence type="ECO:0000313" key="1">
    <source>
        <dbReference type="EMBL" id="KAK3781958.1"/>
    </source>
</evidence>